<reference evidence="2" key="1">
    <citation type="journal article" date="2019" name="Int. J. Syst. Evol. Microbiol.">
        <title>The Global Catalogue of Microorganisms (GCM) 10K type strain sequencing project: providing services to taxonomists for standard genome sequencing and annotation.</title>
        <authorList>
            <consortium name="The Broad Institute Genomics Platform"/>
            <consortium name="The Broad Institute Genome Sequencing Center for Infectious Disease"/>
            <person name="Wu L."/>
            <person name="Ma J."/>
        </authorList>
    </citation>
    <scope>NUCLEOTIDE SEQUENCE [LARGE SCALE GENOMIC DNA]</scope>
    <source>
        <strain evidence="2">CCM 8937</strain>
    </source>
</reference>
<dbReference type="InterPro" id="IPR005247">
    <property type="entry name" value="YbhB_YbcL/LppC-like"/>
</dbReference>
<name>A0ABW4BNW6_9LACO</name>
<proteinExistence type="predicted"/>
<dbReference type="Pfam" id="PF01161">
    <property type="entry name" value="PBP"/>
    <property type="match status" value="1"/>
</dbReference>
<evidence type="ECO:0000313" key="2">
    <source>
        <dbReference type="Proteomes" id="UP001597191"/>
    </source>
</evidence>
<dbReference type="NCBIfam" id="TIGR00481">
    <property type="entry name" value="YbhB/YbcL family Raf kinase inhibitor-like protein"/>
    <property type="match status" value="1"/>
</dbReference>
<dbReference type="InterPro" id="IPR008914">
    <property type="entry name" value="PEBP"/>
</dbReference>
<dbReference type="Proteomes" id="UP001597191">
    <property type="component" value="Unassembled WGS sequence"/>
</dbReference>
<accession>A0ABW4BNW6</accession>
<dbReference type="RefSeq" id="WP_225420181.1">
    <property type="nucleotide sequence ID" value="NZ_JBHTOH010000030.1"/>
</dbReference>
<protein>
    <submittedName>
        <fullName evidence="1">YbhB/YbcL family Raf kinase inhibitor-like protein</fullName>
    </submittedName>
</protein>
<keyword evidence="2" id="KW-1185">Reference proteome</keyword>
<dbReference type="GO" id="GO:0004860">
    <property type="term" value="F:protein kinase inhibitor activity"/>
    <property type="evidence" value="ECO:0007669"/>
    <property type="project" value="UniProtKB-KW"/>
</dbReference>
<keyword evidence="1" id="KW-0649">Protein kinase inhibitor</keyword>
<sequence length="130" mass="14920">MHVKVNLKQDFLPDKYTKYSSTKRSNQPVISFPIVLSEIPKETKYFAISMIDYDAVPRTGFPFIHWLAANIPVVDVIPEDFSRHFQGPQGKNTWSSRFYDVADDYITSHYAGPTPPDKPHHYTLTGLCVE</sequence>
<dbReference type="SUPFAM" id="SSF49777">
    <property type="entry name" value="PEBP-like"/>
    <property type="match status" value="1"/>
</dbReference>
<comment type="caution">
    <text evidence="1">The sequence shown here is derived from an EMBL/GenBank/DDBJ whole genome shotgun (WGS) entry which is preliminary data.</text>
</comment>
<gene>
    <name evidence="1" type="ORF">ACFQ4R_04945</name>
</gene>
<dbReference type="Gene3D" id="3.90.280.10">
    <property type="entry name" value="PEBP-like"/>
    <property type="match status" value="1"/>
</dbReference>
<evidence type="ECO:0000313" key="1">
    <source>
        <dbReference type="EMBL" id="MFD1410958.1"/>
    </source>
</evidence>
<dbReference type="InterPro" id="IPR036610">
    <property type="entry name" value="PEBP-like_sf"/>
</dbReference>
<organism evidence="1 2">
    <name type="scientific">Lapidilactobacillus gannanensis</name>
    <dbReference type="NCBI Taxonomy" id="2486002"/>
    <lineage>
        <taxon>Bacteria</taxon>
        <taxon>Bacillati</taxon>
        <taxon>Bacillota</taxon>
        <taxon>Bacilli</taxon>
        <taxon>Lactobacillales</taxon>
        <taxon>Lactobacillaceae</taxon>
        <taxon>Lapidilactobacillus</taxon>
    </lineage>
</organism>
<dbReference type="EMBL" id="JBHTOH010000030">
    <property type="protein sequence ID" value="MFD1410958.1"/>
    <property type="molecule type" value="Genomic_DNA"/>
</dbReference>
<dbReference type="CDD" id="cd00865">
    <property type="entry name" value="PEBP_bact_arch"/>
    <property type="match status" value="1"/>
</dbReference>